<accession>A0AAD7ZBH3</accession>
<evidence type="ECO:0000313" key="2">
    <source>
        <dbReference type="Proteomes" id="UP001233999"/>
    </source>
</evidence>
<feature type="non-terminal residue" evidence="1">
    <location>
        <position position="52"/>
    </location>
</feature>
<reference evidence="1" key="2">
    <citation type="submission" date="2023-05" db="EMBL/GenBank/DDBJ databases">
        <authorList>
            <person name="Fouks B."/>
        </authorList>
    </citation>
    <scope>NUCLEOTIDE SEQUENCE</scope>
    <source>
        <strain evidence="1">Stay&amp;Tobe</strain>
        <tissue evidence="1">Testes</tissue>
    </source>
</reference>
<gene>
    <name evidence="1" type="ORF">L9F63_006167</name>
</gene>
<dbReference type="Proteomes" id="UP001233999">
    <property type="component" value="Unassembled WGS sequence"/>
</dbReference>
<sequence>ERGRFMYAAVVVRPEKLQQDHHSNSGLHSQFVVFNYRCQFTTDSLSACDHRL</sequence>
<dbReference type="AlphaFoldDB" id="A0AAD7ZBH3"/>
<proteinExistence type="predicted"/>
<reference evidence="1" key="1">
    <citation type="journal article" date="2023" name="IScience">
        <title>Live-bearing cockroach genome reveals convergent evolutionary mechanisms linked to viviparity in insects and beyond.</title>
        <authorList>
            <person name="Fouks B."/>
            <person name="Harrison M.C."/>
            <person name="Mikhailova A.A."/>
            <person name="Marchal E."/>
            <person name="English S."/>
            <person name="Carruthers M."/>
            <person name="Jennings E.C."/>
            <person name="Chiamaka E.L."/>
            <person name="Frigard R.A."/>
            <person name="Pippel M."/>
            <person name="Attardo G.M."/>
            <person name="Benoit J.B."/>
            <person name="Bornberg-Bauer E."/>
            <person name="Tobe S.S."/>
        </authorList>
    </citation>
    <scope>NUCLEOTIDE SEQUENCE</scope>
    <source>
        <strain evidence="1">Stay&amp;Tobe</strain>
    </source>
</reference>
<evidence type="ECO:0000313" key="1">
    <source>
        <dbReference type="EMBL" id="KAJ9577261.1"/>
    </source>
</evidence>
<feature type="non-terminal residue" evidence="1">
    <location>
        <position position="1"/>
    </location>
</feature>
<comment type="caution">
    <text evidence="1">The sequence shown here is derived from an EMBL/GenBank/DDBJ whole genome shotgun (WGS) entry which is preliminary data.</text>
</comment>
<dbReference type="EMBL" id="JASPKZ010009369">
    <property type="protein sequence ID" value="KAJ9577261.1"/>
    <property type="molecule type" value="Genomic_DNA"/>
</dbReference>
<keyword evidence="2" id="KW-1185">Reference proteome</keyword>
<protein>
    <submittedName>
        <fullName evidence="1">Uncharacterized protein</fullName>
    </submittedName>
</protein>
<name>A0AAD7ZBH3_DIPPU</name>
<organism evidence="1 2">
    <name type="scientific">Diploptera punctata</name>
    <name type="common">Pacific beetle cockroach</name>
    <dbReference type="NCBI Taxonomy" id="6984"/>
    <lineage>
        <taxon>Eukaryota</taxon>
        <taxon>Metazoa</taxon>
        <taxon>Ecdysozoa</taxon>
        <taxon>Arthropoda</taxon>
        <taxon>Hexapoda</taxon>
        <taxon>Insecta</taxon>
        <taxon>Pterygota</taxon>
        <taxon>Neoptera</taxon>
        <taxon>Polyneoptera</taxon>
        <taxon>Dictyoptera</taxon>
        <taxon>Blattodea</taxon>
        <taxon>Blaberoidea</taxon>
        <taxon>Blaberidae</taxon>
        <taxon>Diplopterinae</taxon>
        <taxon>Diploptera</taxon>
    </lineage>
</organism>